<dbReference type="InterPro" id="IPR011047">
    <property type="entry name" value="Quinoprotein_ADH-like_sf"/>
</dbReference>
<dbReference type="SUPFAM" id="SSF50998">
    <property type="entry name" value="Quinoprotein alcohol dehydrogenase-like"/>
    <property type="match status" value="1"/>
</dbReference>
<organism evidence="2 3">
    <name type="scientific">Lacipirellula parvula</name>
    <dbReference type="NCBI Taxonomy" id="2650471"/>
    <lineage>
        <taxon>Bacteria</taxon>
        <taxon>Pseudomonadati</taxon>
        <taxon>Planctomycetota</taxon>
        <taxon>Planctomycetia</taxon>
        <taxon>Pirellulales</taxon>
        <taxon>Lacipirellulaceae</taxon>
        <taxon>Lacipirellula</taxon>
    </lineage>
</organism>
<proteinExistence type="predicted"/>
<dbReference type="RefSeq" id="WP_420844074.1">
    <property type="nucleotide sequence ID" value="NZ_AP021861.1"/>
</dbReference>
<dbReference type="Gene3D" id="2.130.10.10">
    <property type="entry name" value="YVTN repeat-like/Quinoprotein amine dehydrogenase"/>
    <property type="match status" value="1"/>
</dbReference>
<gene>
    <name evidence="2" type="ORF">PLANPX_1954</name>
</gene>
<dbReference type="SMART" id="SM00564">
    <property type="entry name" value="PQQ"/>
    <property type="match status" value="4"/>
</dbReference>
<evidence type="ECO:0000313" key="2">
    <source>
        <dbReference type="EMBL" id="BBO32342.1"/>
    </source>
</evidence>
<sequence>MSIDHRALWAASFIAACTLGSAGADEWPGWMGANRDGVYRESGVIDAIPADGLKVRWRQPIAGGYAGPAVAGGRVFVFDYAKESGESVNEPGKRANLTGRERLTAFDEQTGKQLWQHSYDCPYSISYPAGPRCTPTVVGDMVYILGSEGDLKCLNAATGEVVWEHSLKNDFNADVPMWGFSAHPLVDGDLLYTMVGGEGQSLVAFDRHTGEVKWKALDGPAGYAAPSIIEAAGTRQLIAFNPAGVTSLNPVDGSEYWNIPVTPLYEMSIARPMREGNRLYASGIQSASVMMELSEDEPAAKELWRGKPKAALFSANTTPLIVDGVIYGTDCNEGSLLAVDAENGSRLWETFEPTKPDEKRFIKHGSAFITRIGDTDRYFLMTETGDLMVARLTREGFESFGRFHVLEPTEEAFGRNVVWSHPAYANHTLFARNDKEIVAVDIAAPE</sequence>
<evidence type="ECO:0000313" key="3">
    <source>
        <dbReference type="Proteomes" id="UP000326837"/>
    </source>
</evidence>
<dbReference type="InterPro" id="IPR015943">
    <property type="entry name" value="WD40/YVTN_repeat-like_dom_sf"/>
</dbReference>
<dbReference type="KEGG" id="lpav:PLANPX_1954"/>
<dbReference type="PANTHER" id="PTHR34512:SF30">
    <property type="entry name" value="OUTER MEMBRANE PROTEIN ASSEMBLY FACTOR BAMB"/>
    <property type="match status" value="1"/>
</dbReference>
<dbReference type="EMBL" id="AP021861">
    <property type="protein sequence ID" value="BBO32342.1"/>
    <property type="molecule type" value="Genomic_DNA"/>
</dbReference>
<evidence type="ECO:0000259" key="1">
    <source>
        <dbReference type="Pfam" id="PF13360"/>
    </source>
</evidence>
<name>A0A5K7X8X2_9BACT</name>
<keyword evidence="3" id="KW-1185">Reference proteome</keyword>
<reference evidence="3" key="1">
    <citation type="submission" date="2019-10" db="EMBL/GenBank/DDBJ databases">
        <title>Lacipirellula parvula gen. nov., sp. nov., representing a lineage of planctomycetes widespread in freshwater anoxic habitats, and description of the family Lacipirellulaceae.</title>
        <authorList>
            <person name="Dedysh S.N."/>
            <person name="Kulichevskaya I.S."/>
            <person name="Beletsky A.V."/>
            <person name="Rakitin A.L."/>
            <person name="Mardanov A.V."/>
            <person name="Ivanova A.A."/>
            <person name="Saltykova V.X."/>
            <person name="Rijpstra W.I.C."/>
            <person name="Sinninghe Damste J.S."/>
            <person name="Ravin N.V."/>
        </authorList>
    </citation>
    <scope>NUCLEOTIDE SEQUENCE [LARGE SCALE GENOMIC DNA]</scope>
    <source>
        <strain evidence="3">PX69</strain>
    </source>
</reference>
<dbReference type="AlphaFoldDB" id="A0A5K7X8X2"/>
<dbReference type="InterPro" id="IPR002372">
    <property type="entry name" value="PQQ_rpt_dom"/>
</dbReference>
<dbReference type="Gene3D" id="2.40.10.480">
    <property type="match status" value="1"/>
</dbReference>
<dbReference type="PROSITE" id="PS51257">
    <property type="entry name" value="PROKAR_LIPOPROTEIN"/>
    <property type="match status" value="1"/>
</dbReference>
<protein>
    <recommendedName>
        <fullName evidence="1">Pyrrolo-quinoline quinone repeat domain-containing protein</fullName>
    </recommendedName>
</protein>
<dbReference type="Proteomes" id="UP000326837">
    <property type="component" value="Chromosome"/>
</dbReference>
<accession>A0A5K7X8X2</accession>
<dbReference type="PANTHER" id="PTHR34512">
    <property type="entry name" value="CELL SURFACE PROTEIN"/>
    <property type="match status" value="1"/>
</dbReference>
<dbReference type="InterPro" id="IPR018391">
    <property type="entry name" value="PQQ_b-propeller_rpt"/>
</dbReference>
<feature type="domain" description="Pyrrolo-quinoline quinone repeat" evidence="1">
    <location>
        <begin position="100"/>
        <end position="349"/>
    </location>
</feature>
<dbReference type="Pfam" id="PF13360">
    <property type="entry name" value="PQQ_2"/>
    <property type="match status" value="1"/>
</dbReference>